<feature type="transmembrane region" description="Helical" evidence="1">
    <location>
        <begin position="156"/>
        <end position="176"/>
    </location>
</feature>
<dbReference type="RefSeq" id="WP_124543631.1">
    <property type="nucleotide sequence ID" value="NZ_QUSW01000010.1"/>
</dbReference>
<feature type="transmembrane region" description="Helical" evidence="1">
    <location>
        <begin position="100"/>
        <end position="118"/>
    </location>
</feature>
<comment type="caution">
    <text evidence="2">The sequence shown here is derived from an EMBL/GenBank/DDBJ whole genome shotgun (WGS) entry which is preliminary data.</text>
</comment>
<dbReference type="Pfam" id="PF04955">
    <property type="entry name" value="HupE_UreJ"/>
    <property type="match status" value="1"/>
</dbReference>
<feature type="transmembrane region" description="Helical" evidence="1">
    <location>
        <begin position="183"/>
        <end position="202"/>
    </location>
</feature>
<organism evidence="2 3">
    <name type="scientific">Piscinibacter terrae</name>
    <dbReference type="NCBI Taxonomy" id="2496871"/>
    <lineage>
        <taxon>Bacteria</taxon>
        <taxon>Pseudomonadati</taxon>
        <taxon>Pseudomonadota</taxon>
        <taxon>Betaproteobacteria</taxon>
        <taxon>Burkholderiales</taxon>
        <taxon>Sphaerotilaceae</taxon>
        <taxon>Piscinibacter</taxon>
    </lineage>
</organism>
<reference evidence="2 3" key="1">
    <citation type="submission" date="2018-08" db="EMBL/GenBank/DDBJ databases">
        <authorList>
            <person name="Khan S.A."/>
            <person name="Jeon C.O."/>
            <person name="Chun B.H."/>
            <person name="Jeong S.E."/>
        </authorList>
    </citation>
    <scope>NUCLEOTIDE SEQUENCE [LARGE SCALE GENOMIC DNA]</scope>
    <source>
        <strain evidence="2 3">S-16</strain>
    </source>
</reference>
<sequence>MTPWQAASGRRIAAVLALTATPALCLAHVGVDGHVHTDAIDALRAGFVHPLSGADHWAAMLAVGLWSAMTAKRAVVTPVIFAAMMVVGAMLGFMNAPIAVVEPLVACSVLVLGLLIAMRWHLPSWAAALLAAGFALVHGVAHGVELAGPEQYLSLAGMLAATLLIMSVGVLLGRWLPRHAPWLPRLGGAALALFGAVLLGPFA</sequence>
<keyword evidence="1" id="KW-0472">Membrane</keyword>
<feature type="transmembrane region" description="Helical" evidence="1">
    <location>
        <begin position="75"/>
        <end position="94"/>
    </location>
</feature>
<dbReference type="InterPro" id="IPR007038">
    <property type="entry name" value="HupE_UreJ"/>
</dbReference>
<gene>
    <name evidence="2" type="ORF">DZC73_27700</name>
</gene>
<dbReference type="EMBL" id="QUSW01000010">
    <property type="protein sequence ID" value="RQP21688.1"/>
    <property type="molecule type" value="Genomic_DNA"/>
</dbReference>
<protein>
    <submittedName>
        <fullName evidence="2">Urease accessory protein UreJ</fullName>
    </submittedName>
</protein>
<evidence type="ECO:0000313" key="3">
    <source>
        <dbReference type="Proteomes" id="UP000267464"/>
    </source>
</evidence>
<feature type="transmembrane region" description="Helical" evidence="1">
    <location>
        <begin position="125"/>
        <end position="144"/>
    </location>
</feature>
<dbReference type="PIRSF" id="PIRSF016919">
    <property type="entry name" value="HupE_UreJ"/>
    <property type="match status" value="1"/>
</dbReference>
<evidence type="ECO:0000256" key="1">
    <source>
        <dbReference type="SAM" id="Phobius"/>
    </source>
</evidence>
<proteinExistence type="predicted"/>
<dbReference type="AlphaFoldDB" id="A0A3N7HI33"/>
<dbReference type="OrthoDB" id="9808192at2"/>
<keyword evidence="1" id="KW-1133">Transmembrane helix</keyword>
<accession>A0A3N7HI33</accession>
<feature type="transmembrane region" description="Helical" evidence="1">
    <location>
        <begin position="51"/>
        <end position="68"/>
    </location>
</feature>
<reference evidence="2 3" key="2">
    <citation type="submission" date="2018-12" db="EMBL/GenBank/DDBJ databases">
        <title>Rhizobacter gummiphilus sp. nov., a rubber-degrading bacterium isolated from the soil of a botanical garden in Japan.</title>
        <authorList>
            <person name="Shunsuke S.S."/>
        </authorList>
    </citation>
    <scope>NUCLEOTIDE SEQUENCE [LARGE SCALE GENOMIC DNA]</scope>
    <source>
        <strain evidence="2 3">S-16</strain>
    </source>
</reference>
<keyword evidence="1" id="KW-0812">Transmembrane</keyword>
<name>A0A3N7HI33_9BURK</name>
<evidence type="ECO:0000313" key="2">
    <source>
        <dbReference type="EMBL" id="RQP21688.1"/>
    </source>
</evidence>
<dbReference type="Proteomes" id="UP000267464">
    <property type="component" value="Unassembled WGS sequence"/>
</dbReference>
<keyword evidence="3" id="KW-1185">Reference proteome</keyword>